<evidence type="ECO:0000256" key="4">
    <source>
        <dbReference type="ARBA" id="ARBA00022741"/>
    </source>
</evidence>
<dbReference type="CDD" id="cd00063">
    <property type="entry name" value="FN3"/>
    <property type="match status" value="2"/>
</dbReference>
<dbReference type="InterPro" id="IPR013098">
    <property type="entry name" value="Ig_I-set"/>
</dbReference>
<dbReference type="SUPFAM" id="SSF49265">
    <property type="entry name" value="Fibronectin type III"/>
    <property type="match status" value="2"/>
</dbReference>
<dbReference type="InterPro" id="IPR050205">
    <property type="entry name" value="CDPK_Ser/Thr_kinases"/>
</dbReference>
<keyword evidence="5" id="KW-0418">Kinase</keyword>
<comment type="similarity">
    <text evidence="1">Belongs to the protein kinase superfamily. CAMK Ser/Thr protein kinase family.</text>
</comment>
<evidence type="ECO:0000313" key="9">
    <source>
        <dbReference type="EMBL" id="VDK35091.1"/>
    </source>
</evidence>
<keyword evidence="2" id="KW-0723">Serine/threonine-protein kinase</keyword>
<proteinExistence type="inferred from homology"/>
<name>A0A3P6QTU7_DIBLA</name>
<evidence type="ECO:0000313" key="10">
    <source>
        <dbReference type="Proteomes" id="UP000281553"/>
    </source>
</evidence>
<feature type="non-terminal residue" evidence="9">
    <location>
        <position position="1"/>
    </location>
</feature>
<dbReference type="SUPFAM" id="SSF56112">
    <property type="entry name" value="Protein kinase-like (PK-like)"/>
    <property type="match status" value="1"/>
</dbReference>
<feature type="domain" description="Fibronectin type-III" evidence="8">
    <location>
        <begin position="588"/>
        <end position="685"/>
    </location>
</feature>
<evidence type="ECO:0000256" key="5">
    <source>
        <dbReference type="ARBA" id="ARBA00022777"/>
    </source>
</evidence>
<feature type="non-terminal residue" evidence="9">
    <location>
        <position position="997"/>
    </location>
</feature>
<dbReference type="InterPro" id="IPR036179">
    <property type="entry name" value="Ig-like_dom_sf"/>
</dbReference>
<dbReference type="Pfam" id="PF00069">
    <property type="entry name" value="Pkinase"/>
    <property type="match status" value="1"/>
</dbReference>
<dbReference type="PROSITE" id="PS50853">
    <property type="entry name" value="FN3"/>
    <property type="match status" value="2"/>
</dbReference>
<dbReference type="SMART" id="SM00220">
    <property type="entry name" value="S_TKc"/>
    <property type="match status" value="1"/>
</dbReference>
<evidence type="ECO:0000256" key="1">
    <source>
        <dbReference type="ARBA" id="ARBA00006692"/>
    </source>
</evidence>
<dbReference type="InterPro" id="IPR036116">
    <property type="entry name" value="FN3_sf"/>
</dbReference>
<evidence type="ECO:0000256" key="2">
    <source>
        <dbReference type="ARBA" id="ARBA00022527"/>
    </source>
</evidence>
<feature type="domain" description="Fibronectin type-III" evidence="8">
    <location>
        <begin position="117"/>
        <end position="222"/>
    </location>
</feature>
<sequence>LSWLPPRLDIDTAVPQRVEYVIEQRLPGRRQWFEVGRTPHRNYILDVDTTSQFRVRSFIPQSPLFYETPTVPKSRNFFIGSDDGPQTEWIRVDDYPTSLRMSPLPTGSPAERHPLVLPSKLEAKHVGLSSVLLQWEFRDLPKDHEPDRYYVLERRLVPESPDYLAEPVWEPIARISYSPIFTTYEVTDLIPGRTYNFRLIDRTPGQDMTTPIALRTVSLLEPIRTTGGDLRRPCLPTVSDYVLMPRNFSAQFLPTPSGGFRFSWLPPQNLERQTDLIRYRIEGRPVGDHKASWITIADALPSTHYVLTPADIKGLAMRPESRPGSRVADLPSRPSDWEFRIISTLNGASSRPRPLPTPISLVPEEERKPLRFVNMDDVCDVKCVLGQTLVVVVNVEGHPKPSVNWYLSGTELYEGVDSNVHFLTRGDGTYELRINRVEYIHEGDIKFRARNQYEEIVRTWHVHIDAPARFSRTVFLAGQSDHRVTSGGNWNLRLPLDLPFQTLHRKGWVNRVWLECVWRPRGRLSPDLLPPVERRAKIDVSECGRWVYLNLDRVLPQDEGLYRIWIENPAGRDYFDVRLHVDDKPHGQLLPPTVNLREPGLLLLRWQPPSTSDDIFSSTGYRIEYSTDREPDNWVLLGTTPITQTEVLVGDQLRPGLRYRFRIRMQNLLGLGPASEPSDYVILETRTESRLSRRSSTRPLKISDGTFEERYEILEELARTPHAYIYRVRDRRTGKIGLGKVLNLETLPDVQMRRSSSTLMEMRPTVYTPTTRIRHFAEEERRKRAEMELRLLTSVQHQNLVDLRDVFLDAKRLIWVIEDLVPVSLWDQLRNRITMNEEDAVLVIRQILNLLHSLHTEDISYVGLSPENLFFTDERRKRIVLGGATQYQRHLEDRPVRLSFRSTVYVPPEIYSAERRHQRHPPEVSPAADTWSVGALLYQIITGDTTNRPSIAELERLKVSPALIDFARKLLEPDPTKRPSVEEALQHPWLTAELPSR</sequence>
<dbReference type="EMBL" id="UYRU01003005">
    <property type="protein sequence ID" value="VDK35091.1"/>
    <property type="molecule type" value="Genomic_DNA"/>
</dbReference>
<dbReference type="InterPro" id="IPR003961">
    <property type="entry name" value="FN3_dom"/>
</dbReference>
<dbReference type="GO" id="GO:0005524">
    <property type="term" value="F:ATP binding"/>
    <property type="evidence" value="ECO:0007669"/>
    <property type="project" value="UniProtKB-KW"/>
</dbReference>
<dbReference type="CDD" id="cd00096">
    <property type="entry name" value="Ig"/>
    <property type="match status" value="1"/>
</dbReference>
<evidence type="ECO:0000259" key="8">
    <source>
        <dbReference type="PROSITE" id="PS50853"/>
    </source>
</evidence>
<dbReference type="InterPro" id="IPR013783">
    <property type="entry name" value="Ig-like_fold"/>
</dbReference>
<evidence type="ECO:0000256" key="6">
    <source>
        <dbReference type="ARBA" id="ARBA00022840"/>
    </source>
</evidence>
<gene>
    <name evidence="9" type="ORF">DILT_LOCUS651</name>
</gene>
<evidence type="ECO:0000256" key="3">
    <source>
        <dbReference type="ARBA" id="ARBA00022679"/>
    </source>
</evidence>
<dbReference type="GO" id="GO:0004674">
    <property type="term" value="F:protein serine/threonine kinase activity"/>
    <property type="evidence" value="ECO:0007669"/>
    <property type="project" value="UniProtKB-KW"/>
</dbReference>
<dbReference type="PROSITE" id="PS50011">
    <property type="entry name" value="PROTEIN_KINASE_DOM"/>
    <property type="match status" value="1"/>
</dbReference>
<keyword evidence="6" id="KW-0067">ATP-binding</keyword>
<dbReference type="Gene3D" id="2.60.40.10">
    <property type="entry name" value="Immunoglobulins"/>
    <property type="match status" value="3"/>
</dbReference>
<reference evidence="9 10" key="1">
    <citation type="submission" date="2018-11" db="EMBL/GenBank/DDBJ databases">
        <authorList>
            <consortium name="Pathogen Informatics"/>
        </authorList>
    </citation>
    <scope>NUCLEOTIDE SEQUENCE [LARGE SCALE GENOMIC DNA]</scope>
</reference>
<dbReference type="SUPFAM" id="SSF48726">
    <property type="entry name" value="Immunoglobulin"/>
    <property type="match status" value="2"/>
</dbReference>
<dbReference type="OrthoDB" id="504170at2759"/>
<keyword evidence="10" id="KW-1185">Reference proteome</keyword>
<dbReference type="Pfam" id="PF07679">
    <property type="entry name" value="I-set"/>
    <property type="match status" value="1"/>
</dbReference>
<dbReference type="PANTHER" id="PTHR24349">
    <property type="entry name" value="SERINE/THREONINE-PROTEIN KINASE"/>
    <property type="match status" value="1"/>
</dbReference>
<feature type="domain" description="Protein kinase" evidence="7">
    <location>
        <begin position="711"/>
        <end position="990"/>
    </location>
</feature>
<evidence type="ECO:0000259" key="7">
    <source>
        <dbReference type="PROSITE" id="PS50011"/>
    </source>
</evidence>
<keyword evidence="4" id="KW-0547">Nucleotide-binding</keyword>
<dbReference type="InterPro" id="IPR000719">
    <property type="entry name" value="Prot_kinase_dom"/>
</dbReference>
<dbReference type="Gene3D" id="1.10.510.10">
    <property type="entry name" value="Transferase(Phosphotransferase) domain 1"/>
    <property type="match status" value="1"/>
</dbReference>
<dbReference type="InterPro" id="IPR011009">
    <property type="entry name" value="Kinase-like_dom_sf"/>
</dbReference>
<dbReference type="Proteomes" id="UP000281553">
    <property type="component" value="Unassembled WGS sequence"/>
</dbReference>
<protein>
    <submittedName>
        <fullName evidence="9">Uncharacterized protein</fullName>
    </submittedName>
</protein>
<dbReference type="AlphaFoldDB" id="A0A3P6QTU7"/>
<keyword evidence="3" id="KW-0808">Transferase</keyword>
<dbReference type="SMART" id="SM00060">
    <property type="entry name" value="FN3"/>
    <property type="match status" value="2"/>
</dbReference>
<accession>A0A3P6QTU7</accession>
<dbReference type="Pfam" id="PF00041">
    <property type="entry name" value="fn3"/>
    <property type="match status" value="1"/>
</dbReference>
<organism evidence="9 10">
    <name type="scientific">Dibothriocephalus latus</name>
    <name type="common">Fish tapeworm</name>
    <name type="synonym">Diphyllobothrium latum</name>
    <dbReference type="NCBI Taxonomy" id="60516"/>
    <lineage>
        <taxon>Eukaryota</taxon>
        <taxon>Metazoa</taxon>
        <taxon>Spiralia</taxon>
        <taxon>Lophotrochozoa</taxon>
        <taxon>Platyhelminthes</taxon>
        <taxon>Cestoda</taxon>
        <taxon>Eucestoda</taxon>
        <taxon>Diphyllobothriidea</taxon>
        <taxon>Diphyllobothriidae</taxon>
        <taxon>Dibothriocephalus</taxon>
    </lineage>
</organism>
<dbReference type="Gene3D" id="3.30.200.20">
    <property type="entry name" value="Phosphorylase Kinase, domain 1"/>
    <property type="match status" value="1"/>
</dbReference>